<sequence length="103" mass="11380">MIVVLLALLLIVIGLATGVVIGRIPVTGMDDATTTTPFEPLPAGPITDADLDELRFDQTLRGYRMTQVDGVIDRLRDELLSRDREIEQLRSEVDGRTRSLSTD</sequence>
<reference evidence="2" key="1">
    <citation type="submission" date="2015-03" db="EMBL/GenBank/DDBJ databases">
        <title>Luteipulveratus halotolerans sp. nov., a novel actinobacterium (Dermacoccaceae) from Sarawak, Malaysia.</title>
        <authorList>
            <person name="Juboi H."/>
            <person name="Basik A."/>
            <person name="Shamsul S.S."/>
            <person name="Arnold P."/>
            <person name="Schmitt E.K."/>
            <person name="Sanglier J.-J."/>
            <person name="Yeo T."/>
        </authorList>
    </citation>
    <scope>NUCLEOTIDE SEQUENCE [LARGE SCALE GENOMIC DNA]</scope>
    <source>
        <strain evidence="2">C296001</strain>
    </source>
</reference>
<evidence type="ECO:0000313" key="2">
    <source>
        <dbReference type="Proteomes" id="UP000037397"/>
    </source>
</evidence>
<proteinExistence type="predicted"/>
<evidence type="ECO:0008006" key="3">
    <source>
        <dbReference type="Google" id="ProtNLM"/>
    </source>
</evidence>
<gene>
    <name evidence="1" type="ORF">VV01_04010</name>
</gene>
<evidence type="ECO:0000313" key="1">
    <source>
        <dbReference type="EMBL" id="KNX36507.1"/>
    </source>
</evidence>
<dbReference type="STRING" id="1631356.VV01_04010"/>
<dbReference type="RefSeq" id="WP_050668768.1">
    <property type="nucleotide sequence ID" value="NZ_LAIR01000002.1"/>
</dbReference>
<dbReference type="InterPro" id="IPR019933">
    <property type="entry name" value="DivIVA_domain"/>
</dbReference>
<comment type="caution">
    <text evidence="1">The sequence shown here is derived from an EMBL/GenBank/DDBJ whole genome shotgun (WGS) entry which is preliminary data.</text>
</comment>
<keyword evidence="2" id="KW-1185">Reference proteome</keyword>
<accession>A0A0L6CFD5</accession>
<dbReference type="AlphaFoldDB" id="A0A0L6CFD5"/>
<dbReference type="Proteomes" id="UP000037397">
    <property type="component" value="Unassembled WGS sequence"/>
</dbReference>
<protein>
    <recommendedName>
        <fullName evidence="3">DivIVA domain-containing protein</fullName>
    </recommendedName>
</protein>
<dbReference type="Gene3D" id="6.10.250.660">
    <property type="match status" value="1"/>
</dbReference>
<dbReference type="OrthoDB" id="3404379at2"/>
<name>A0A0L6CFD5_9MICO</name>
<dbReference type="NCBIfam" id="TIGR03544">
    <property type="entry name" value="DivI1A_domain"/>
    <property type="match status" value="1"/>
</dbReference>
<organism evidence="1 2">
    <name type="scientific">Luteipulveratus halotolerans</name>
    <dbReference type="NCBI Taxonomy" id="1631356"/>
    <lineage>
        <taxon>Bacteria</taxon>
        <taxon>Bacillati</taxon>
        <taxon>Actinomycetota</taxon>
        <taxon>Actinomycetes</taxon>
        <taxon>Micrococcales</taxon>
        <taxon>Dermacoccaceae</taxon>
        <taxon>Luteipulveratus</taxon>
    </lineage>
</organism>
<dbReference type="EMBL" id="LAIR01000002">
    <property type="protein sequence ID" value="KNX36507.1"/>
    <property type="molecule type" value="Genomic_DNA"/>
</dbReference>